<accession>A0ABZ2G4G3</accession>
<keyword evidence="2" id="KW-0808">Transferase</keyword>
<dbReference type="PANTHER" id="PTHR34203:SF15">
    <property type="entry name" value="SLL1173 PROTEIN"/>
    <property type="match status" value="1"/>
</dbReference>
<proteinExistence type="predicted"/>
<feature type="domain" description="Methyltransferase FkbM" evidence="1">
    <location>
        <begin position="189"/>
        <end position="336"/>
    </location>
</feature>
<dbReference type="NCBIfam" id="TIGR01444">
    <property type="entry name" value="fkbM_fam"/>
    <property type="match status" value="1"/>
</dbReference>
<dbReference type="RefSeq" id="WP_264495858.1">
    <property type="nucleotide sequence ID" value="NZ_CP109947.1"/>
</dbReference>
<protein>
    <submittedName>
        <fullName evidence="2">FkbM family methyltransferase</fullName>
    </submittedName>
</protein>
<keyword evidence="3" id="KW-1185">Reference proteome</keyword>
<evidence type="ECO:0000313" key="3">
    <source>
        <dbReference type="Proteomes" id="UP001379444"/>
    </source>
</evidence>
<dbReference type="Gene3D" id="3.40.50.150">
    <property type="entry name" value="Vaccinia Virus protein VP39"/>
    <property type="match status" value="1"/>
</dbReference>
<keyword evidence="2" id="KW-0489">Methyltransferase</keyword>
<dbReference type="InterPro" id="IPR052514">
    <property type="entry name" value="SAM-dependent_MTase"/>
</dbReference>
<dbReference type="InterPro" id="IPR029063">
    <property type="entry name" value="SAM-dependent_MTases_sf"/>
</dbReference>
<dbReference type="EMBL" id="CP125967">
    <property type="protein sequence ID" value="WWO36838.1"/>
    <property type="molecule type" value="Genomic_DNA"/>
</dbReference>
<organism evidence="2 3">
    <name type="scientific">Pectobacterium cacticida</name>
    <dbReference type="NCBI Taxonomy" id="69221"/>
    <lineage>
        <taxon>Bacteria</taxon>
        <taxon>Pseudomonadati</taxon>
        <taxon>Pseudomonadota</taxon>
        <taxon>Gammaproteobacteria</taxon>
        <taxon>Enterobacterales</taxon>
        <taxon>Pectobacteriaceae</taxon>
        <taxon>Pectobacterium</taxon>
    </lineage>
</organism>
<dbReference type="GO" id="GO:0008168">
    <property type="term" value="F:methyltransferase activity"/>
    <property type="evidence" value="ECO:0007669"/>
    <property type="project" value="UniProtKB-KW"/>
</dbReference>
<dbReference type="InterPro" id="IPR006342">
    <property type="entry name" value="FkbM_mtfrase"/>
</dbReference>
<dbReference type="Pfam" id="PF05050">
    <property type="entry name" value="Methyltransf_21"/>
    <property type="match status" value="1"/>
</dbReference>
<gene>
    <name evidence="2" type="ORF">QNA12_09515</name>
</gene>
<evidence type="ECO:0000313" key="2">
    <source>
        <dbReference type="EMBL" id="WWO36838.1"/>
    </source>
</evidence>
<dbReference type="GO" id="GO:0032259">
    <property type="term" value="P:methylation"/>
    <property type="evidence" value="ECO:0007669"/>
    <property type="project" value="UniProtKB-KW"/>
</dbReference>
<dbReference type="PANTHER" id="PTHR34203">
    <property type="entry name" value="METHYLTRANSFERASE, FKBM FAMILY PROTEIN"/>
    <property type="match status" value="1"/>
</dbReference>
<dbReference type="SUPFAM" id="SSF53335">
    <property type="entry name" value="S-adenosyl-L-methionine-dependent methyltransferases"/>
    <property type="match status" value="1"/>
</dbReference>
<name>A0ABZ2G4G3_9GAMM</name>
<evidence type="ECO:0000259" key="1">
    <source>
        <dbReference type="Pfam" id="PF05050"/>
    </source>
</evidence>
<dbReference type="Proteomes" id="UP001379444">
    <property type="component" value="Chromosome"/>
</dbReference>
<reference evidence="2 3" key="1">
    <citation type="journal article" date="2024" name="Front. Plant Sci.">
        <title>Comprehensive phenomic and genomic studies of the species, Pectobacterium cacticida and proposal for reclassification as Alcorniella cacticida comb. nov.</title>
        <authorList>
            <person name="Jonca J."/>
            <person name="Pirhonen M."/>
            <person name="Waleron M.M."/>
            <person name="Gawor J."/>
            <person name="Mrozik A."/>
            <person name="Smoktunowicz M."/>
            <person name="Waleron K."/>
            <person name="Waleron M."/>
        </authorList>
    </citation>
    <scope>NUCLEOTIDE SEQUENCE [LARGE SCALE GENOMIC DNA]</scope>
    <source>
        <strain evidence="2 3">DPMP6</strain>
    </source>
</reference>
<sequence>MLAKIIEKNNKDMYRDIETIKNNKCTVVLIGVSQYSLMMFYFLQKNDVKVDIISVNKKYLNKGDSFLGKDIIPLEDVVSRQECFNYIIGFQPINDDFFEMISLNSKFVFFYDILNINNVNVSYNFIKENEGELQWFYERLNDDLSRGSLTAFINQRISYKADYCKKVYSDNIYFLDSIVDFMDDEVFVDCGAYTGDTILSFLSNYRKKGFLKPKKVYGLEPDENNFQQLTTTMEGFDFCQVINSGVWSDNARISFLKGEGELSRIDFENKSDFIDVISIDSLLNGDKATFIKMDIEGAELAALRGSENTIRNYKPKLAISLYHKPEDLIEIPFYLNSLNPNYKFYLRCHQRYFSVDMVLYAIM</sequence>